<keyword evidence="2" id="KW-1185">Reference proteome</keyword>
<organism evidence="1 2">
    <name type="scientific">Pandoraea eparura</name>
    <dbReference type="NCBI Taxonomy" id="2508291"/>
    <lineage>
        <taxon>Bacteria</taxon>
        <taxon>Pseudomonadati</taxon>
        <taxon>Pseudomonadota</taxon>
        <taxon>Betaproteobacteria</taxon>
        <taxon>Burkholderiales</taxon>
        <taxon>Burkholderiaceae</taxon>
        <taxon>Pandoraea</taxon>
    </lineage>
</organism>
<name>A0A5E4XQB1_9BURK</name>
<reference evidence="1 2" key="1">
    <citation type="submission" date="2019-08" db="EMBL/GenBank/DDBJ databases">
        <authorList>
            <person name="Peeters C."/>
        </authorList>
    </citation>
    <scope>NUCLEOTIDE SEQUENCE [LARGE SCALE GENOMIC DNA]</scope>
    <source>
        <strain evidence="1 2">LMG 31012</strain>
    </source>
</reference>
<gene>
    <name evidence="1" type="primary">mopB</name>
    <name evidence="1" type="ORF">PEP31012_04063</name>
</gene>
<dbReference type="Proteomes" id="UP000400981">
    <property type="component" value="Unassembled WGS sequence"/>
</dbReference>
<proteinExistence type="predicted"/>
<dbReference type="EMBL" id="CABPSH010000013">
    <property type="protein sequence ID" value="VVE38661.1"/>
    <property type="molecule type" value="Genomic_DNA"/>
</dbReference>
<protein>
    <submittedName>
        <fullName evidence="1">Molybdenum-pterin-binding protein MopB</fullName>
    </submittedName>
</protein>
<dbReference type="RefSeq" id="WP_150591120.1">
    <property type="nucleotide sequence ID" value="NZ_CABPSH010000013.1"/>
</dbReference>
<evidence type="ECO:0000313" key="1">
    <source>
        <dbReference type="EMBL" id="VVE38661.1"/>
    </source>
</evidence>
<evidence type="ECO:0000313" key="2">
    <source>
        <dbReference type="Proteomes" id="UP000400981"/>
    </source>
</evidence>
<dbReference type="AlphaFoldDB" id="A0A5E4XQB1"/>
<accession>A0A5E4XQB1</accession>
<dbReference type="OrthoDB" id="9805928at2"/>
<sequence>MPVERRRGKGGTQLTPFAQNFAAHSDTLLNQIGLLLDAHVPTFDAFLKGGEAQDPDVARVPSHRP</sequence>